<feature type="transmembrane region" description="Helical" evidence="1">
    <location>
        <begin position="7"/>
        <end position="29"/>
    </location>
</feature>
<evidence type="ECO:0000313" key="2">
    <source>
        <dbReference type="EMBL" id="WMC10028.1"/>
    </source>
</evidence>
<dbReference type="AlphaFoldDB" id="A0AA50Q9F1"/>
<evidence type="ECO:0000256" key="1">
    <source>
        <dbReference type="SAM" id="Phobius"/>
    </source>
</evidence>
<organism evidence="2 3">
    <name type="scientific">Oceanimonas pelagia</name>
    <dbReference type="NCBI Taxonomy" id="3028314"/>
    <lineage>
        <taxon>Bacteria</taxon>
        <taxon>Pseudomonadati</taxon>
        <taxon>Pseudomonadota</taxon>
        <taxon>Gammaproteobacteria</taxon>
        <taxon>Aeromonadales</taxon>
        <taxon>Aeromonadaceae</taxon>
        <taxon>Oceanimonas</taxon>
    </lineage>
</organism>
<keyword evidence="1" id="KW-0812">Transmembrane</keyword>
<evidence type="ECO:0000313" key="3">
    <source>
        <dbReference type="Proteomes" id="UP001223802"/>
    </source>
</evidence>
<protein>
    <submittedName>
        <fullName evidence="2">Prepilin-type N-terminal cleavage/methylation domain-containing protein</fullName>
    </submittedName>
</protein>
<sequence>MKRQYGFGLIEVMLAFVIVAATAGTLLQLNKTYLEYSRDGRSREVAIRLAESKLDELRRFQTRSGFDAIVGGSDSISLDSIDYARSWTVTAYAWNSASSAWKTTSSSDNNTGKKQVVVTVNWTDAGSSRSFSLESLLSPNLPASGGPFGSSGNKIGLGLGGPKVSHVPGSIPDIISIELDPATGVRQETTKPAPDIQTGKYAGDVVVSFENVIFDPSSNSLINGDSRTLHCSCESKNGTQLTARPAAPVVLTQSIYWRAGNPVSKLWGDSKNNNPDCQTCCVNHYDVPSSNLLEDNYNQFNKGHVHSSGNYYESCRMLRIDGYYRVMPDWNLVALNVFPPGYLSNAGNVALYQEYIKYVVKDYVEEMKAGTHTATYQPDSFRAWLGSNKTAVETAAFDSKKQLYASYSYQFAARAIYVDLLPQTLLDKVDFSEDNWLSRVSFNEVNVTLLASWSVTGADYLVVRNDPIKTIIDLENDYFGTYLRGYVKALKTTLTPAPEVVASLTRYNTGLTGKPAISSFDGSNAYSAGLGVTVLPGSPATTTFGGEVQCLTVASQNSSASKPCSKNDFNKTQLAVNNGNCTLNKEADVATATFQCTVPVTETSVNLMFSETSNNSNFVFNGDSGSGNPFQLTLDQEDLDESICVLQIHNGVENYQVLNCGN</sequence>
<gene>
    <name evidence="2" type="ORF">PU634_13125</name>
</gene>
<proteinExistence type="predicted"/>
<keyword evidence="1" id="KW-1133">Transmembrane helix</keyword>
<dbReference type="Proteomes" id="UP001223802">
    <property type="component" value="Chromosome"/>
</dbReference>
<keyword evidence="3" id="KW-1185">Reference proteome</keyword>
<dbReference type="Pfam" id="PF07963">
    <property type="entry name" value="N_methyl"/>
    <property type="match status" value="1"/>
</dbReference>
<reference evidence="2 3" key="1">
    <citation type="submission" date="2023-02" db="EMBL/GenBank/DDBJ databases">
        <title>Complete genome sequence of a novel bacterium Oceanimonas sp. NTOU-MSR1 isolated from marine coast sediment.</title>
        <authorList>
            <person name="Yang H.-T."/>
            <person name="Chen Y.-L."/>
            <person name="Ho Y.-N."/>
        </authorList>
    </citation>
    <scope>NUCLEOTIDE SEQUENCE [LARGE SCALE GENOMIC DNA]</scope>
    <source>
        <strain evidence="2 3">NTOU-MSR1</strain>
    </source>
</reference>
<dbReference type="InterPro" id="IPR012902">
    <property type="entry name" value="N_methyl_site"/>
</dbReference>
<keyword evidence="1" id="KW-0472">Membrane</keyword>
<dbReference type="KEGG" id="ope:PU634_13125"/>
<name>A0AA50Q9F1_9GAMM</name>
<accession>A0AA50Q9F1</accession>
<dbReference type="RefSeq" id="WP_306761238.1">
    <property type="nucleotide sequence ID" value="NZ_CP118224.1"/>
</dbReference>
<dbReference type="EMBL" id="CP118224">
    <property type="protein sequence ID" value="WMC10028.1"/>
    <property type="molecule type" value="Genomic_DNA"/>
</dbReference>